<accession>I4EKX7</accession>
<evidence type="ECO:0000256" key="4">
    <source>
        <dbReference type="ARBA" id="ARBA00022723"/>
    </source>
</evidence>
<dbReference type="EC" id="5.4.2.8" evidence="12"/>
<organism evidence="12 13">
    <name type="scientific">Nitrolancea hollandica Lb</name>
    <dbReference type="NCBI Taxonomy" id="1129897"/>
    <lineage>
        <taxon>Bacteria</taxon>
        <taxon>Pseudomonadati</taxon>
        <taxon>Thermomicrobiota</taxon>
        <taxon>Thermomicrobia</taxon>
        <taxon>Sphaerobacterales</taxon>
        <taxon>Sphaerobacterineae</taxon>
        <taxon>Sphaerobacteraceae</taxon>
        <taxon>Nitrolancea</taxon>
    </lineage>
</organism>
<dbReference type="Gene3D" id="3.30.310.50">
    <property type="entry name" value="Alpha-D-phosphohexomutase, C-terminal domain"/>
    <property type="match status" value="1"/>
</dbReference>
<dbReference type="InterPro" id="IPR005841">
    <property type="entry name" value="Alpha-D-phosphohexomutase_SF"/>
</dbReference>
<evidence type="ECO:0000259" key="11">
    <source>
        <dbReference type="Pfam" id="PF02880"/>
    </source>
</evidence>
<dbReference type="InterPro" id="IPR016066">
    <property type="entry name" value="A-D-PHexomutase_CS"/>
</dbReference>
<dbReference type="InterPro" id="IPR016055">
    <property type="entry name" value="A-D-PHexomutase_a/b/a-I/II/III"/>
</dbReference>
<proteinExistence type="inferred from homology"/>
<feature type="domain" description="Alpha-D-phosphohexomutase alpha/beta/alpha" evidence="9">
    <location>
        <begin position="7"/>
        <end position="128"/>
    </location>
</feature>
<feature type="domain" description="Alpha-D-phosphohexomutase C-terminal" evidence="8">
    <location>
        <begin position="372"/>
        <end position="440"/>
    </location>
</feature>
<dbReference type="GO" id="GO:0000287">
    <property type="term" value="F:magnesium ion binding"/>
    <property type="evidence" value="ECO:0007669"/>
    <property type="project" value="InterPro"/>
</dbReference>
<dbReference type="PANTHER" id="PTHR43771">
    <property type="entry name" value="PHOSPHOMANNOMUTASE"/>
    <property type="match status" value="1"/>
</dbReference>
<dbReference type="InterPro" id="IPR005846">
    <property type="entry name" value="A-D-PHexomutase_a/b/a-III"/>
</dbReference>
<dbReference type="Pfam" id="PF00408">
    <property type="entry name" value="PGM_PMM_IV"/>
    <property type="match status" value="1"/>
</dbReference>
<name>I4EKX7_9BACT</name>
<dbReference type="PRINTS" id="PR00509">
    <property type="entry name" value="PGMPMM"/>
</dbReference>
<evidence type="ECO:0000259" key="10">
    <source>
        <dbReference type="Pfam" id="PF02879"/>
    </source>
</evidence>
<comment type="cofactor">
    <cofactor evidence="1">
        <name>Mg(2+)</name>
        <dbReference type="ChEBI" id="CHEBI:18420"/>
    </cofactor>
</comment>
<dbReference type="Gene3D" id="3.40.120.10">
    <property type="entry name" value="Alpha-D-Glucose-1,6-Bisphosphate, subunit A, domain 3"/>
    <property type="match status" value="3"/>
</dbReference>
<dbReference type="InterPro" id="IPR005845">
    <property type="entry name" value="A-D-PHexomutase_a/b/a-II"/>
</dbReference>
<evidence type="ECO:0000256" key="2">
    <source>
        <dbReference type="ARBA" id="ARBA00010231"/>
    </source>
</evidence>
<keyword evidence="13" id="KW-1185">Reference proteome</keyword>
<dbReference type="SUPFAM" id="SSF53738">
    <property type="entry name" value="Phosphoglucomutase, first 3 domains"/>
    <property type="match status" value="3"/>
</dbReference>
<keyword evidence="5 7" id="KW-0460">Magnesium</keyword>
<dbReference type="SUPFAM" id="SSF55957">
    <property type="entry name" value="Phosphoglucomutase, C-terminal domain"/>
    <property type="match status" value="1"/>
</dbReference>
<dbReference type="InterPro" id="IPR005844">
    <property type="entry name" value="A-D-PHexomutase_a/b/a-I"/>
</dbReference>
<evidence type="ECO:0000256" key="5">
    <source>
        <dbReference type="ARBA" id="ARBA00022842"/>
    </source>
</evidence>
<evidence type="ECO:0000259" key="8">
    <source>
        <dbReference type="Pfam" id="PF00408"/>
    </source>
</evidence>
<feature type="domain" description="Alpha-D-phosphohexomutase alpha/beta/alpha" evidence="11">
    <location>
        <begin position="258"/>
        <end position="362"/>
    </location>
</feature>
<dbReference type="InterPro" id="IPR036900">
    <property type="entry name" value="A-D-PHexomutase_C_sf"/>
</dbReference>
<gene>
    <name evidence="12" type="primary">manB</name>
    <name evidence="12" type="ORF">NITHO_4860007</name>
</gene>
<dbReference type="Proteomes" id="UP000004221">
    <property type="component" value="Unassembled WGS sequence"/>
</dbReference>
<dbReference type="RefSeq" id="WP_008480166.1">
    <property type="nucleotide sequence ID" value="NZ_CAGS01000430.1"/>
</dbReference>
<evidence type="ECO:0000313" key="12">
    <source>
        <dbReference type="EMBL" id="CCF85339.1"/>
    </source>
</evidence>
<evidence type="ECO:0000313" key="13">
    <source>
        <dbReference type="Proteomes" id="UP000004221"/>
    </source>
</evidence>
<sequence length="449" mass="49240">MGTIADIFKAYDIRGLYPEEIQPEVAYKIGRALVTYLKAGQVAVGRDMRVSSPALAGALIDGIIDQGADVIDIGEVSTDTLYFTVGRFGYDAGVMVTASHNPAAYNGFKICGPEARPLSLDHGIGEIRDMVINKVAFKEPSTQGTVQTRDVLPAFADHVLSFINPDVIRPLKVAVDAGNGMGGKIVPAVFDRLPLEVIPLYFELDGRFPNHVPNPLEPENIVDLRNAVLSQGADLGIAFDGDADRMFILDEHGNFVGGDMITALVSKSLLRQHPGATIVYNLICSRVVAETIEREGGKAIRSRVGHSFIKARMREYDAIFGGEHSGHFYFRDNWYADSGMIAALTVLQLLSEEGLSVSEALKPLDHYYRSGEINTAVSDQLAVLKNLEKRFAGGRIDHLDGLTVNYPSWWFNARPSNTQPLLRLNVEADSPDLLEKKTEELLTVIRWEG</sequence>
<keyword evidence="6 12" id="KW-0413">Isomerase</keyword>
<dbReference type="EMBL" id="CAGS01000430">
    <property type="protein sequence ID" value="CCF85339.1"/>
    <property type="molecule type" value="Genomic_DNA"/>
</dbReference>
<dbReference type="GO" id="GO:0004614">
    <property type="term" value="F:phosphoglucomutase activity"/>
    <property type="evidence" value="ECO:0007669"/>
    <property type="project" value="UniProtKB-EC"/>
</dbReference>
<dbReference type="Pfam" id="PF02879">
    <property type="entry name" value="PGM_PMM_II"/>
    <property type="match status" value="1"/>
</dbReference>
<evidence type="ECO:0000259" key="9">
    <source>
        <dbReference type="Pfam" id="PF02878"/>
    </source>
</evidence>
<dbReference type="Pfam" id="PF02880">
    <property type="entry name" value="PGM_PMM_III"/>
    <property type="match status" value="1"/>
</dbReference>
<dbReference type="PANTHER" id="PTHR43771:SF1">
    <property type="entry name" value="PHOSPHOMANNOMUTASE"/>
    <property type="match status" value="1"/>
</dbReference>
<dbReference type="GO" id="GO:0004615">
    <property type="term" value="F:phosphomannomutase activity"/>
    <property type="evidence" value="ECO:0007669"/>
    <property type="project" value="UniProtKB-EC"/>
</dbReference>
<dbReference type="CDD" id="cd03089">
    <property type="entry name" value="PMM_PGM"/>
    <property type="match status" value="1"/>
</dbReference>
<keyword evidence="3" id="KW-0597">Phosphoprotein</keyword>
<comment type="caution">
    <text evidence="12">The sequence shown here is derived from an EMBL/GenBank/DDBJ whole genome shotgun (WGS) entry which is preliminary data.</text>
</comment>
<dbReference type="InterPro" id="IPR005843">
    <property type="entry name" value="A-D-PHexomutase_C"/>
</dbReference>
<evidence type="ECO:0000256" key="3">
    <source>
        <dbReference type="ARBA" id="ARBA00022553"/>
    </source>
</evidence>
<feature type="domain" description="Alpha-D-phosphohexomutase alpha/beta/alpha" evidence="10">
    <location>
        <begin position="154"/>
        <end position="253"/>
    </location>
</feature>
<keyword evidence="4 7" id="KW-0479">Metal-binding</keyword>
<dbReference type="EC" id="5.4.2.2" evidence="12"/>
<dbReference type="OrthoDB" id="9806956at2"/>
<reference evidence="12 13" key="1">
    <citation type="journal article" date="2012" name="ISME J.">
        <title>Nitrification expanded: discovery, physiology and genomics of a nitrite-oxidizing bacterium from the phylum Chloroflexi.</title>
        <authorList>
            <person name="Sorokin D.Y."/>
            <person name="Lucker S."/>
            <person name="Vejmelkova D."/>
            <person name="Kostrikina N.A."/>
            <person name="Kleerebezem R."/>
            <person name="Rijpstra W.I."/>
            <person name="Damste J.S."/>
            <person name="Le Paslier D."/>
            <person name="Muyzer G."/>
            <person name="Wagner M."/>
            <person name="van Loosdrecht M.C."/>
            <person name="Daims H."/>
        </authorList>
    </citation>
    <scope>NUCLEOTIDE SEQUENCE [LARGE SCALE GENOMIC DNA]</scope>
    <source>
        <strain evidence="13">none</strain>
    </source>
</reference>
<evidence type="ECO:0000256" key="6">
    <source>
        <dbReference type="ARBA" id="ARBA00023235"/>
    </source>
</evidence>
<protein>
    <submittedName>
        <fullName evidence="12">Putative Phosphomannomutase/phosphoglucomutase</fullName>
        <ecNumber evidence="12">5.4.2.2</ecNumber>
        <ecNumber evidence="12">5.4.2.8</ecNumber>
    </submittedName>
</protein>
<dbReference type="PROSITE" id="PS00710">
    <property type="entry name" value="PGM_PMM"/>
    <property type="match status" value="1"/>
</dbReference>
<comment type="similarity">
    <text evidence="2 7">Belongs to the phosphohexose mutase family.</text>
</comment>
<evidence type="ECO:0000256" key="1">
    <source>
        <dbReference type="ARBA" id="ARBA00001946"/>
    </source>
</evidence>
<dbReference type="Pfam" id="PF02878">
    <property type="entry name" value="PGM_PMM_I"/>
    <property type="match status" value="1"/>
</dbReference>
<dbReference type="GO" id="GO:0005975">
    <property type="term" value="P:carbohydrate metabolic process"/>
    <property type="evidence" value="ECO:0007669"/>
    <property type="project" value="InterPro"/>
</dbReference>
<evidence type="ECO:0000256" key="7">
    <source>
        <dbReference type="RuleBase" id="RU004326"/>
    </source>
</evidence>
<dbReference type="AlphaFoldDB" id="I4EKX7"/>